<dbReference type="PANTHER" id="PTHR24058">
    <property type="entry name" value="DUAL SPECIFICITY PROTEIN KINASE"/>
    <property type="match status" value="1"/>
</dbReference>
<evidence type="ECO:0000256" key="2">
    <source>
        <dbReference type="ARBA" id="ARBA00013203"/>
    </source>
</evidence>
<evidence type="ECO:0000259" key="13">
    <source>
        <dbReference type="PROSITE" id="PS50011"/>
    </source>
</evidence>
<keyword evidence="4" id="KW-0808">Transferase</keyword>
<dbReference type="GO" id="GO:0005737">
    <property type="term" value="C:cytoplasm"/>
    <property type="evidence" value="ECO:0007669"/>
    <property type="project" value="TreeGrafter"/>
</dbReference>
<dbReference type="GO" id="GO:0004712">
    <property type="term" value="F:protein serine/threonine/tyrosine kinase activity"/>
    <property type="evidence" value="ECO:0007669"/>
    <property type="project" value="UniProtKB-EC"/>
</dbReference>
<dbReference type="PROSITE" id="PS00107">
    <property type="entry name" value="PROTEIN_KINASE_ATP"/>
    <property type="match status" value="1"/>
</dbReference>
<name>A0A914N048_MELIC</name>
<evidence type="ECO:0000256" key="5">
    <source>
        <dbReference type="ARBA" id="ARBA00022741"/>
    </source>
</evidence>
<evidence type="ECO:0000256" key="11">
    <source>
        <dbReference type="PROSITE-ProRule" id="PRU10141"/>
    </source>
</evidence>
<evidence type="ECO:0000256" key="9">
    <source>
        <dbReference type="ARBA" id="ARBA00049308"/>
    </source>
</evidence>
<keyword evidence="7 11" id="KW-0067">ATP-binding</keyword>
<dbReference type="Gene3D" id="1.10.510.10">
    <property type="entry name" value="Transferase(Phosphotransferase) domain 1"/>
    <property type="match status" value="1"/>
</dbReference>
<dbReference type="Gene3D" id="3.30.200.20">
    <property type="entry name" value="Phosphorylase Kinase, domain 1"/>
    <property type="match status" value="1"/>
</dbReference>
<dbReference type="InterPro" id="IPR008271">
    <property type="entry name" value="Ser/Thr_kinase_AS"/>
</dbReference>
<feature type="domain" description="Protein kinase" evidence="13">
    <location>
        <begin position="104"/>
        <end position="414"/>
    </location>
</feature>
<dbReference type="InterPro" id="IPR011009">
    <property type="entry name" value="Kinase-like_dom_sf"/>
</dbReference>
<evidence type="ECO:0000256" key="4">
    <source>
        <dbReference type="ARBA" id="ARBA00022679"/>
    </source>
</evidence>
<dbReference type="GO" id="GO:0005856">
    <property type="term" value="C:cytoskeleton"/>
    <property type="evidence" value="ECO:0007669"/>
    <property type="project" value="TreeGrafter"/>
</dbReference>
<dbReference type="Pfam" id="PF00069">
    <property type="entry name" value="Pkinase"/>
    <property type="match status" value="1"/>
</dbReference>
<evidence type="ECO:0000256" key="6">
    <source>
        <dbReference type="ARBA" id="ARBA00022777"/>
    </source>
</evidence>
<dbReference type="AlphaFoldDB" id="A0A914N048"/>
<keyword evidence="6" id="KW-0418">Kinase</keyword>
<comment type="similarity">
    <text evidence="1">Belongs to the protein kinase superfamily. CMGC Ser/Thr protein kinase family. MNB/DYRK subfamily.</text>
</comment>
<evidence type="ECO:0000256" key="3">
    <source>
        <dbReference type="ARBA" id="ARBA00022527"/>
    </source>
</evidence>
<keyword evidence="5 11" id="KW-0547">Nucleotide-binding</keyword>
<dbReference type="GO" id="GO:0005634">
    <property type="term" value="C:nucleus"/>
    <property type="evidence" value="ECO:0007669"/>
    <property type="project" value="TreeGrafter"/>
</dbReference>
<evidence type="ECO:0000256" key="8">
    <source>
        <dbReference type="ARBA" id="ARBA00049003"/>
    </source>
</evidence>
<dbReference type="EC" id="2.7.12.1" evidence="2"/>
<dbReference type="InterPro" id="IPR017441">
    <property type="entry name" value="Protein_kinase_ATP_BS"/>
</dbReference>
<dbReference type="InterPro" id="IPR050494">
    <property type="entry name" value="Ser_Thr_dual-spec_kinase"/>
</dbReference>
<dbReference type="Proteomes" id="UP000887563">
    <property type="component" value="Unplaced"/>
</dbReference>
<keyword evidence="3 12" id="KW-0723">Serine/threonine-protein kinase</keyword>
<accession>A0A914N048</accession>
<evidence type="ECO:0000256" key="10">
    <source>
        <dbReference type="ARBA" id="ARBA00051680"/>
    </source>
</evidence>
<comment type="catalytic activity">
    <reaction evidence="9">
        <text>L-threonyl-[protein] + ATP = O-phospho-L-threonyl-[protein] + ADP + H(+)</text>
        <dbReference type="Rhea" id="RHEA:46608"/>
        <dbReference type="Rhea" id="RHEA-COMP:11060"/>
        <dbReference type="Rhea" id="RHEA-COMP:11605"/>
        <dbReference type="ChEBI" id="CHEBI:15378"/>
        <dbReference type="ChEBI" id="CHEBI:30013"/>
        <dbReference type="ChEBI" id="CHEBI:30616"/>
        <dbReference type="ChEBI" id="CHEBI:61977"/>
        <dbReference type="ChEBI" id="CHEBI:456216"/>
        <dbReference type="EC" id="2.7.12.1"/>
    </reaction>
</comment>
<evidence type="ECO:0000313" key="15">
    <source>
        <dbReference type="WBParaSite" id="Minc3s03323g33520"/>
    </source>
</evidence>
<keyword evidence="14" id="KW-1185">Reference proteome</keyword>
<dbReference type="PROSITE" id="PS50011">
    <property type="entry name" value="PROTEIN_KINASE_DOM"/>
    <property type="match status" value="1"/>
</dbReference>
<dbReference type="PANTHER" id="PTHR24058:SF112">
    <property type="entry name" value="DUAL SPECIFICITY TYROSINE-PHOSPHORYLATION-REGULATED KINASE 3 HOMOLOG-RELATED"/>
    <property type="match status" value="1"/>
</dbReference>
<dbReference type="SUPFAM" id="SSF56112">
    <property type="entry name" value="Protein kinase-like (PK-like)"/>
    <property type="match status" value="1"/>
</dbReference>
<evidence type="ECO:0000256" key="12">
    <source>
        <dbReference type="RuleBase" id="RU000304"/>
    </source>
</evidence>
<dbReference type="PROSITE" id="PS00108">
    <property type="entry name" value="PROTEIN_KINASE_ST"/>
    <property type="match status" value="1"/>
</dbReference>
<dbReference type="InterPro" id="IPR000719">
    <property type="entry name" value="Prot_kinase_dom"/>
</dbReference>
<sequence length="416" mass="48021">MSRIGKDLSTFEGMSFSASDIALYNGYNNGCYINPRFFSEPELYPANISVENYDKRKLTTFELTEIKEYAKIYFVGPHAKKQIEFDDKNGAYKVVLHDHLAYRFEIIKSIGKGSFGHVVRAFDHKNKQYVAIKILRKEKKFNHLMATEIEILEILKKQDVNGNYNIIPMIESFTFREHKCITFKLLGMNLYELLKKNKFEGFRLTLVRKFALSILQCLKLLHSNKIIHTDLKPENILLETPTNCLIKIADFGCAFFEGQPFYNYFQSRYYRAPEVILGGKIGMALDMWSFGCILAELLTGHVLFPGNNEGDQLALIIELLGIPDEKFLGKVRRKKEFFNSEGNPLYCEEKINEEKTILKGGKKGKLRGPPGSRTMQDTLKNKGNEFFLDFLKLCLVWNPETRLTPIQASKHPWLCN</sequence>
<proteinExistence type="inferred from homology"/>
<organism evidence="14 15">
    <name type="scientific">Meloidogyne incognita</name>
    <name type="common">Southern root-knot nematode worm</name>
    <name type="synonym">Oxyuris incognita</name>
    <dbReference type="NCBI Taxonomy" id="6306"/>
    <lineage>
        <taxon>Eukaryota</taxon>
        <taxon>Metazoa</taxon>
        <taxon>Ecdysozoa</taxon>
        <taxon>Nematoda</taxon>
        <taxon>Chromadorea</taxon>
        <taxon>Rhabditida</taxon>
        <taxon>Tylenchina</taxon>
        <taxon>Tylenchomorpha</taxon>
        <taxon>Tylenchoidea</taxon>
        <taxon>Meloidogynidae</taxon>
        <taxon>Meloidogyninae</taxon>
        <taxon>Meloidogyne</taxon>
        <taxon>Meloidogyne incognita group</taxon>
    </lineage>
</organism>
<comment type="catalytic activity">
    <reaction evidence="10">
        <text>L-tyrosyl-[protein] + ATP = O-phospho-L-tyrosyl-[protein] + ADP + H(+)</text>
        <dbReference type="Rhea" id="RHEA:10596"/>
        <dbReference type="Rhea" id="RHEA-COMP:10136"/>
        <dbReference type="Rhea" id="RHEA-COMP:20101"/>
        <dbReference type="ChEBI" id="CHEBI:15378"/>
        <dbReference type="ChEBI" id="CHEBI:30616"/>
        <dbReference type="ChEBI" id="CHEBI:46858"/>
        <dbReference type="ChEBI" id="CHEBI:61978"/>
        <dbReference type="ChEBI" id="CHEBI:456216"/>
        <dbReference type="EC" id="2.7.12.1"/>
    </reaction>
</comment>
<comment type="catalytic activity">
    <reaction evidence="8">
        <text>L-seryl-[protein] + ATP = O-phospho-L-seryl-[protein] + ADP + H(+)</text>
        <dbReference type="Rhea" id="RHEA:17989"/>
        <dbReference type="Rhea" id="RHEA-COMP:9863"/>
        <dbReference type="Rhea" id="RHEA-COMP:11604"/>
        <dbReference type="ChEBI" id="CHEBI:15378"/>
        <dbReference type="ChEBI" id="CHEBI:29999"/>
        <dbReference type="ChEBI" id="CHEBI:30616"/>
        <dbReference type="ChEBI" id="CHEBI:83421"/>
        <dbReference type="ChEBI" id="CHEBI:456216"/>
        <dbReference type="EC" id="2.7.12.1"/>
    </reaction>
</comment>
<dbReference type="GO" id="GO:0005524">
    <property type="term" value="F:ATP binding"/>
    <property type="evidence" value="ECO:0007669"/>
    <property type="project" value="UniProtKB-UniRule"/>
</dbReference>
<evidence type="ECO:0000256" key="7">
    <source>
        <dbReference type="ARBA" id="ARBA00022840"/>
    </source>
</evidence>
<feature type="binding site" evidence="11">
    <location>
        <position position="133"/>
    </location>
    <ligand>
        <name>ATP</name>
        <dbReference type="ChEBI" id="CHEBI:30616"/>
    </ligand>
</feature>
<protein>
    <recommendedName>
        <fullName evidence="2">dual-specificity kinase</fullName>
        <ecNumber evidence="2">2.7.12.1</ecNumber>
    </recommendedName>
</protein>
<dbReference type="Gene3D" id="3.30.10.30">
    <property type="entry name" value="DYRK"/>
    <property type="match status" value="1"/>
</dbReference>
<evidence type="ECO:0000256" key="1">
    <source>
        <dbReference type="ARBA" id="ARBA00008867"/>
    </source>
</evidence>
<dbReference type="InterPro" id="IPR042521">
    <property type="entry name" value="DYRK"/>
</dbReference>
<reference evidence="15" key="1">
    <citation type="submission" date="2022-11" db="UniProtKB">
        <authorList>
            <consortium name="WormBaseParasite"/>
        </authorList>
    </citation>
    <scope>IDENTIFICATION</scope>
</reference>
<dbReference type="SMART" id="SM00220">
    <property type="entry name" value="S_TKc"/>
    <property type="match status" value="1"/>
</dbReference>
<evidence type="ECO:0000313" key="14">
    <source>
        <dbReference type="Proteomes" id="UP000887563"/>
    </source>
</evidence>
<dbReference type="WBParaSite" id="Minc3s03323g33520">
    <property type="protein sequence ID" value="Minc3s03323g33520"/>
    <property type="gene ID" value="Minc3s03323g33520"/>
</dbReference>
<dbReference type="GO" id="GO:0004674">
    <property type="term" value="F:protein serine/threonine kinase activity"/>
    <property type="evidence" value="ECO:0007669"/>
    <property type="project" value="UniProtKB-KW"/>
</dbReference>